<dbReference type="InterPro" id="IPR045054">
    <property type="entry name" value="P4HA-like"/>
</dbReference>
<dbReference type="OMA" id="RDSPHLY"/>
<dbReference type="EMBL" id="DS470040">
    <property type="protein sequence ID" value="EDO30483.1"/>
    <property type="molecule type" value="Genomic_DNA"/>
</dbReference>
<evidence type="ECO:0000256" key="4">
    <source>
        <dbReference type="ARBA" id="ARBA00022964"/>
    </source>
</evidence>
<dbReference type="PANTHER" id="PTHR10869">
    <property type="entry name" value="PROLYL 4-HYDROXYLASE ALPHA SUBUNIT"/>
    <property type="match status" value="1"/>
</dbReference>
<sequence>LLVVIIAVLHSSSSTGDVFTSLEKMKGLARLESFLPTILEKYLDRQQVIPRVLLDFLDLLKTQTRVKNDMGLDRFVLHPTNAFKMIRRFLKHWTELANYLNKGPDNDLKEMLNVNRPIFPKPSDLLACAEAILRIQDVYNLTAKQIAKGHISMATEPGLPLDADECYELGYTNHKWKYFEQARDWMWEALLQISMIQDNNLHSCGIVLEYLSWAEYQVGDLGQESDISYHMFFSYKPESTKAYRSLDAMQEEIIYQKKFGKDNLPSRVNVGNRDKGKEDHAFDYERLCRGQPNKVRIPKQLRCYYKSSHPLLRLKPAKIEVLDPDRQILLLRDVINESQMQFIKELAAPKVSSLHLSPTNRSPSERRFSSSAWLGDADGAPIAALSRRIEAITDFHVTGDSAESLQVVHFGIGGHFEPRYGYNALNFVDAGGSNVFLDSELSVSPQKGSAVFWLNMRRSGKETLHAACPVIVGHKWVAKKWIRERDQVFTRRCGLHE</sequence>
<dbReference type="Pfam" id="PF08336">
    <property type="entry name" value="P4Ha_N"/>
    <property type="match status" value="1"/>
</dbReference>
<feature type="chain" id="PRO_5002712463" description="Prolyl 4-hydroxylase alpha subunit domain-containing protein" evidence="7">
    <location>
        <begin position="17"/>
        <end position="497"/>
    </location>
</feature>
<evidence type="ECO:0000313" key="10">
    <source>
        <dbReference type="Proteomes" id="UP000001593"/>
    </source>
</evidence>
<dbReference type="PhylomeDB" id="A7T0N2"/>
<evidence type="ECO:0000256" key="6">
    <source>
        <dbReference type="ARBA" id="ARBA00023004"/>
    </source>
</evidence>
<dbReference type="Gene3D" id="2.60.120.620">
    <property type="entry name" value="q2cbj1_9rhob like domain"/>
    <property type="match status" value="1"/>
</dbReference>
<evidence type="ECO:0000313" key="9">
    <source>
        <dbReference type="EMBL" id="EDO30483.1"/>
    </source>
</evidence>
<comment type="cofactor">
    <cofactor evidence="1">
        <name>L-ascorbate</name>
        <dbReference type="ChEBI" id="CHEBI:38290"/>
    </cofactor>
</comment>
<keyword evidence="5" id="KW-0560">Oxidoreductase</keyword>
<keyword evidence="7" id="KW-0732">Signal</keyword>
<keyword evidence="10" id="KW-1185">Reference proteome</keyword>
<dbReference type="GO" id="GO:0005783">
    <property type="term" value="C:endoplasmic reticulum"/>
    <property type="evidence" value="ECO:0000318"/>
    <property type="project" value="GO_Central"/>
</dbReference>
<evidence type="ECO:0000256" key="3">
    <source>
        <dbReference type="ARBA" id="ARBA00022896"/>
    </source>
</evidence>
<keyword evidence="3" id="KW-0847">Vitamin C</keyword>
<dbReference type="GO" id="GO:0004656">
    <property type="term" value="F:procollagen-proline 4-dioxygenase activity"/>
    <property type="evidence" value="ECO:0000318"/>
    <property type="project" value="GO_Central"/>
</dbReference>
<feature type="non-terminal residue" evidence="9">
    <location>
        <position position="497"/>
    </location>
</feature>
<organism evidence="9 10">
    <name type="scientific">Nematostella vectensis</name>
    <name type="common">Starlet sea anemone</name>
    <dbReference type="NCBI Taxonomy" id="45351"/>
    <lineage>
        <taxon>Eukaryota</taxon>
        <taxon>Metazoa</taxon>
        <taxon>Cnidaria</taxon>
        <taxon>Anthozoa</taxon>
        <taxon>Hexacorallia</taxon>
        <taxon>Actiniaria</taxon>
        <taxon>Edwardsiidae</taxon>
        <taxon>Nematostella</taxon>
    </lineage>
</organism>
<dbReference type="eggNOG" id="KOG1591">
    <property type="taxonomic scope" value="Eukaryota"/>
</dbReference>
<dbReference type="GO" id="GO:0031418">
    <property type="term" value="F:L-ascorbic acid binding"/>
    <property type="evidence" value="ECO:0007669"/>
    <property type="project" value="UniProtKB-KW"/>
</dbReference>
<dbReference type="Gene3D" id="6.10.140.1460">
    <property type="match status" value="1"/>
</dbReference>
<accession>A7T0N2</accession>
<dbReference type="InterPro" id="IPR013547">
    <property type="entry name" value="P4H_N"/>
</dbReference>
<dbReference type="SMART" id="SM00702">
    <property type="entry name" value="P4Hc"/>
    <property type="match status" value="1"/>
</dbReference>
<dbReference type="GO" id="GO:0005506">
    <property type="term" value="F:iron ion binding"/>
    <property type="evidence" value="ECO:0007669"/>
    <property type="project" value="InterPro"/>
</dbReference>
<feature type="domain" description="Prolyl 4-hydroxylase alpha subunit" evidence="8">
    <location>
        <begin position="326"/>
        <end position="483"/>
    </location>
</feature>
<dbReference type="InterPro" id="IPR006620">
    <property type="entry name" value="Pro_4_hyd_alph"/>
</dbReference>
<evidence type="ECO:0000256" key="5">
    <source>
        <dbReference type="ARBA" id="ARBA00023002"/>
    </source>
</evidence>
<evidence type="ECO:0000256" key="1">
    <source>
        <dbReference type="ARBA" id="ARBA00001961"/>
    </source>
</evidence>
<gene>
    <name evidence="9" type="ORF">NEMVEDRAFT_v1g449</name>
</gene>
<proteinExistence type="predicted"/>
<keyword evidence="2" id="KW-0479">Metal-binding</keyword>
<feature type="non-terminal residue" evidence="9">
    <location>
        <position position="1"/>
    </location>
</feature>
<dbReference type="AlphaFoldDB" id="A7T0N2"/>
<dbReference type="InParanoid" id="A7T0N2"/>
<evidence type="ECO:0000256" key="2">
    <source>
        <dbReference type="ARBA" id="ARBA00022723"/>
    </source>
</evidence>
<feature type="signal peptide" evidence="7">
    <location>
        <begin position="1"/>
        <end position="16"/>
    </location>
</feature>
<dbReference type="HOGENOM" id="CLU_024155_1_1_1"/>
<keyword evidence="4" id="KW-0223">Dioxygenase</keyword>
<dbReference type="Gene3D" id="1.25.40.10">
    <property type="entry name" value="Tetratricopeptide repeat domain"/>
    <property type="match status" value="1"/>
</dbReference>
<keyword evidence="6" id="KW-0408">Iron</keyword>
<dbReference type="FunFam" id="1.25.40.10:FF:001043">
    <property type="entry name" value="Predicted protein"/>
    <property type="match status" value="1"/>
</dbReference>
<protein>
    <recommendedName>
        <fullName evidence="8">Prolyl 4-hydroxylase alpha subunit domain-containing protein</fullName>
    </recommendedName>
</protein>
<dbReference type="Proteomes" id="UP000001593">
    <property type="component" value="Unassembled WGS sequence"/>
</dbReference>
<dbReference type="STRING" id="45351.A7T0N2"/>
<dbReference type="PANTHER" id="PTHR10869:SF244">
    <property type="entry name" value="PROLYL 4-HYDROXYLASE SUBUNIT ALPHA-2"/>
    <property type="match status" value="1"/>
</dbReference>
<name>A7T0N2_NEMVE</name>
<dbReference type="InterPro" id="IPR011990">
    <property type="entry name" value="TPR-like_helical_dom_sf"/>
</dbReference>
<evidence type="ECO:0000259" key="8">
    <source>
        <dbReference type="SMART" id="SM00702"/>
    </source>
</evidence>
<evidence type="ECO:0000256" key="7">
    <source>
        <dbReference type="SAM" id="SignalP"/>
    </source>
</evidence>
<reference evidence="9 10" key="1">
    <citation type="journal article" date="2007" name="Science">
        <title>Sea anemone genome reveals ancestral eumetazoan gene repertoire and genomic organization.</title>
        <authorList>
            <person name="Putnam N.H."/>
            <person name="Srivastava M."/>
            <person name="Hellsten U."/>
            <person name="Dirks B."/>
            <person name="Chapman J."/>
            <person name="Salamov A."/>
            <person name="Terry A."/>
            <person name="Shapiro H."/>
            <person name="Lindquist E."/>
            <person name="Kapitonov V.V."/>
            <person name="Jurka J."/>
            <person name="Genikhovich G."/>
            <person name="Grigoriev I.V."/>
            <person name="Lucas S.M."/>
            <person name="Steele R.E."/>
            <person name="Finnerty J.R."/>
            <person name="Technau U."/>
            <person name="Martindale M.Q."/>
            <person name="Rokhsar D.S."/>
        </authorList>
    </citation>
    <scope>NUCLEOTIDE SEQUENCE [LARGE SCALE GENOMIC DNA]</scope>
    <source>
        <strain evidence="10">CH2 X CH6</strain>
    </source>
</reference>